<dbReference type="Gene3D" id="1.20.58.240">
    <property type="entry name" value="STAT, domain 1"/>
    <property type="match status" value="1"/>
</dbReference>
<proteinExistence type="predicted"/>
<evidence type="ECO:0000313" key="2">
    <source>
        <dbReference type="Proteomes" id="UP000784294"/>
    </source>
</evidence>
<gene>
    <name evidence="1" type="ORF">PXEA_LOCUS10043</name>
</gene>
<keyword evidence="2" id="KW-1185">Reference proteome</keyword>
<dbReference type="OrthoDB" id="6238968at2759"/>
<name>A0A3S5FD47_9PLAT</name>
<organism evidence="1 2">
    <name type="scientific">Protopolystoma xenopodis</name>
    <dbReference type="NCBI Taxonomy" id="117903"/>
    <lineage>
        <taxon>Eukaryota</taxon>
        <taxon>Metazoa</taxon>
        <taxon>Spiralia</taxon>
        <taxon>Lophotrochozoa</taxon>
        <taxon>Platyhelminthes</taxon>
        <taxon>Monogenea</taxon>
        <taxon>Polyopisthocotylea</taxon>
        <taxon>Polystomatidea</taxon>
        <taxon>Polystomatidae</taxon>
        <taxon>Protopolystoma</taxon>
    </lineage>
</organism>
<sequence length="73" mass="8047">MDIRGGASFVKVSNEFGITYSDLELLADLFYLPFSYGPAGLRILELGHWLRDNAFSAPGSATTLTREVCFSKL</sequence>
<dbReference type="Proteomes" id="UP000784294">
    <property type="component" value="Unassembled WGS sequence"/>
</dbReference>
<accession>A0A3S5FD47</accession>
<comment type="caution">
    <text evidence="1">The sequence shown here is derived from an EMBL/GenBank/DDBJ whole genome shotgun (WGS) entry which is preliminary data.</text>
</comment>
<dbReference type="AlphaFoldDB" id="A0A3S5FD47"/>
<dbReference type="EMBL" id="CAAALY010029112">
    <property type="protein sequence ID" value="VEL16603.1"/>
    <property type="molecule type" value="Genomic_DNA"/>
</dbReference>
<protein>
    <submittedName>
        <fullName evidence="1">Uncharacterized protein</fullName>
    </submittedName>
</protein>
<evidence type="ECO:0000313" key="1">
    <source>
        <dbReference type="EMBL" id="VEL16603.1"/>
    </source>
</evidence>
<reference evidence="1" key="1">
    <citation type="submission" date="2018-11" db="EMBL/GenBank/DDBJ databases">
        <authorList>
            <consortium name="Pathogen Informatics"/>
        </authorList>
    </citation>
    <scope>NUCLEOTIDE SEQUENCE</scope>
</reference>